<dbReference type="EMBL" id="CP054143">
    <property type="protein sequence ID" value="QKJ66097.1"/>
    <property type="molecule type" value="Genomic_DNA"/>
</dbReference>
<evidence type="ECO:0000313" key="3">
    <source>
        <dbReference type="Proteomes" id="UP000504844"/>
    </source>
</evidence>
<name>A0A6M8SWF1_9NEIS</name>
<dbReference type="Proteomes" id="UP000504844">
    <property type="component" value="Chromosome"/>
</dbReference>
<gene>
    <name evidence="2" type="ORF">HQN60_04865</name>
</gene>
<reference evidence="2 3" key="1">
    <citation type="submission" date="2020-05" db="EMBL/GenBank/DDBJ databases">
        <title>Complete genome sequence of Deefgea sp. D17.</title>
        <authorList>
            <person name="Bae J.-W."/>
            <person name="Han J.E."/>
        </authorList>
    </citation>
    <scope>NUCLEOTIDE SEQUENCE [LARGE SCALE GENOMIC DNA]</scope>
    <source>
        <strain evidence="2 3">D17</strain>
    </source>
</reference>
<evidence type="ECO:0000313" key="2">
    <source>
        <dbReference type="EMBL" id="QKJ66097.1"/>
    </source>
</evidence>
<keyword evidence="1" id="KW-1133">Transmembrane helix</keyword>
<feature type="transmembrane region" description="Helical" evidence="1">
    <location>
        <begin position="33"/>
        <end position="57"/>
    </location>
</feature>
<dbReference type="Pfam" id="PF11174">
    <property type="entry name" value="DUF2970"/>
    <property type="match status" value="1"/>
</dbReference>
<evidence type="ECO:0000256" key="1">
    <source>
        <dbReference type="SAM" id="Phobius"/>
    </source>
</evidence>
<keyword evidence="3" id="KW-1185">Reference proteome</keyword>
<keyword evidence="1" id="KW-0812">Transmembrane</keyword>
<protein>
    <submittedName>
        <fullName evidence="2">DUF2970 domain-containing protein</fullName>
    </submittedName>
</protein>
<organism evidence="2 3">
    <name type="scientific">Deefgea piscis</name>
    <dbReference type="NCBI Taxonomy" id="2739061"/>
    <lineage>
        <taxon>Bacteria</taxon>
        <taxon>Pseudomonadati</taxon>
        <taxon>Pseudomonadota</taxon>
        <taxon>Betaproteobacteria</taxon>
        <taxon>Neisseriales</taxon>
        <taxon>Chitinibacteraceae</taxon>
        <taxon>Deefgea</taxon>
    </lineage>
</organism>
<dbReference type="InterPro" id="IPR021344">
    <property type="entry name" value="DUF2970"/>
</dbReference>
<sequence>MKTLWATILAVLSGFFGVRSRKNAERAPLKLPYLIAAGVLCALLLAALLLALARYLVSGGGA</sequence>
<accession>A0A6M8SWF1</accession>
<dbReference type="AlphaFoldDB" id="A0A6M8SWF1"/>
<keyword evidence="1" id="KW-0472">Membrane</keyword>
<dbReference type="RefSeq" id="WP_173532601.1">
    <property type="nucleotide sequence ID" value="NZ_CP054143.1"/>
</dbReference>
<dbReference type="KEGG" id="dee:HQN60_04865"/>
<proteinExistence type="predicted"/>